<accession>A0A841KYR8</accession>
<proteinExistence type="predicted"/>
<dbReference type="Proteomes" id="UP000579281">
    <property type="component" value="Unassembled WGS sequence"/>
</dbReference>
<dbReference type="AlphaFoldDB" id="A0A841KYR8"/>
<feature type="transmembrane region" description="Helical" evidence="1">
    <location>
        <begin position="243"/>
        <end position="263"/>
    </location>
</feature>
<dbReference type="RefSeq" id="WP_184313273.1">
    <property type="nucleotide sequence ID" value="NZ_JACHEN010000043.1"/>
</dbReference>
<keyword evidence="1" id="KW-1133">Transmembrane helix</keyword>
<dbReference type="Pfam" id="PF04854">
    <property type="entry name" value="DUF624"/>
    <property type="match status" value="1"/>
</dbReference>
<feature type="transmembrane region" description="Helical" evidence="1">
    <location>
        <begin position="141"/>
        <end position="161"/>
    </location>
</feature>
<keyword evidence="1" id="KW-0812">Transmembrane</keyword>
<evidence type="ECO:0000256" key="1">
    <source>
        <dbReference type="SAM" id="Phobius"/>
    </source>
</evidence>
<evidence type="ECO:0000313" key="2">
    <source>
        <dbReference type="EMBL" id="MBB6218631.1"/>
    </source>
</evidence>
<feature type="transmembrane region" description="Helical" evidence="1">
    <location>
        <begin position="217"/>
        <end position="237"/>
    </location>
</feature>
<sequence>MAGFFSFFDYTKPGPGIPENAPSKPRIVIFFDIFLRKFWHLVKLNMLFLLFNLPAVIVMPLVAQFFLPMLNKSTVMTGNSIYELMFYFTAGAILVCIPVVTTGPAQAGFTYILRNFSREEHAFLWGDFKEHAIKNAGQSSLICLIDLVVVLIIGIDISFYMRISEKNMLQTAATFFIIIFFIIYVMMHMYIYPMLITFRLSVKQIYKNAFIFSIIRFFPNLGILALCSILALLPLLLIPAVGILMFLFITMSLTGLITNFYVYPVLKKYMLDKLPDMS</sequence>
<dbReference type="EMBL" id="JACHEN010000043">
    <property type="protein sequence ID" value="MBB6218631.1"/>
    <property type="molecule type" value="Genomic_DNA"/>
</dbReference>
<keyword evidence="1" id="KW-0472">Membrane</keyword>
<gene>
    <name evidence="2" type="ORF">HNQ80_004805</name>
</gene>
<keyword evidence="3" id="KW-1185">Reference proteome</keyword>
<reference evidence="2 3" key="1">
    <citation type="submission" date="2020-08" db="EMBL/GenBank/DDBJ databases">
        <title>Genomic Encyclopedia of Type Strains, Phase IV (KMG-IV): sequencing the most valuable type-strain genomes for metagenomic binning, comparative biology and taxonomic classification.</title>
        <authorList>
            <person name="Goeker M."/>
        </authorList>
    </citation>
    <scope>NUCLEOTIDE SEQUENCE [LARGE SCALE GENOMIC DNA]</scope>
    <source>
        <strain evidence="2 3">DSM 103526</strain>
    </source>
</reference>
<protein>
    <submittedName>
        <fullName evidence="2">Putative membrane protein YesL</fullName>
    </submittedName>
</protein>
<feature type="transmembrane region" description="Helical" evidence="1">
    <location>
        <begin position="87"/>
        <end position="113"/>
    </location>
</feature>
<feature type="transmembrane region" description="Helical" evidence="1">
    <location>
        <begin position="46"/>
        <end position="67"/>
    </location>
</feature>
<name>A0A841KYR8_9FIRM</name>
<evidence type="ECO:0000313" key="3">
    <source>
        <dbReference type="Proteomes" id="UP000579281"/>
    </source>
</evidence>
<feature type="transmembrane region" description="Helical" evidence="1">
    <location>
        <begin position="173"/>
        <end position="196"/>
    </location>
</feature>
<comment type="caution">
    <text evidence="2">The sequence shown here is derived from an EMBL/GenBank/DDBJ whole genome shotgun (WGS) entry which is preliminary data.</text>
</comment>
<organism evidence="2 3">
    <name type="scientific">Anaerosolibacter carboniphilus</name>
    <dbReference type="NCBI Taxonomy" id="1417629"/>
    <lineage>
        <taxon>Bacteria</taxon>
        <taxon>Bacillati</taxon>
        <taxon>Bacillota</taxon>
        <taxon>Clostridia</taxon>
        <taxon>Peptostreptococcales</taxon>
        <taxon>Thermotaleaceae</taxon>
        <taxon>Anaerosolibacter</taxon>
    </lineage>
</organism>
<dbReference type="InterPro" id="IPR006938">
    <property type="entry name" value="DUF624"/>
</dbReference>